<dbReference type="Proteomes" id="UP001327560">
    <property type="component" value="Chromosome 9"/>
</dbReference>
<protein>
    <submittedName>
        <fullName evidence="2">Uncharacterized protein</fullName>
    </submittedName>
</protein>
<reference evidence="2 3" key="1">
    <citation type="submission" date="2023-10" db="EMBL/GenBank/DDBJ databases">
        <title>Chromosome-scale genome assembly provides insights into flower coloration mechanisms of Canna indica.</title>
        <authorList>
            <person name="Li C."/>
        </authorList>
    </citation>
    <scope>NUCLEOTIDE SEQUENCE [LARGE SCALE GENOMIC DNA]</scope>
    <source>
        <tissue evidence="2">Flower</tissue>
    </source>
</reference>
<evidence type="ECO:0000313" key="3">
    <source>
        <dbReference type="Proteomes" id="UP001327560"/>
    </source>
</evidence>
<dbReference type="PANTHER" id="PTHR33401">
    <property type="entry name" value="LIGHT-HARVESTING COMPLEX-LIKE PROTEIN OHP2, CHLOROPLASTIC"/>
    <property type="match status" value="1"/>
</dbReference>
<dbReference type="AlphaFoldDB" id="A0AAQ3L8X7"/>
<accession>A0AAQ3L8X7</accession>
<sequence>MDLTCKSPAPDGKLDLEKEVAEDGEVVMLLMPTVNGGMSDDRQKSSRRKVQWNDSRGDKLVEVLEFEPSDSSDSDDKYGGSCTSNVMYIYCICSHGNEQSFVFTALPTVA</sequence>
<name>A0AAQ3L8X7_9LILI</name>
<proteinExistence type="predicted"/>
<feature type="region of interest" description="Disordered" evidence="1">
    <location>
        <begin position="34"/>
        <end position="53"/>
    </location>
</feature>
<evidence type="ECO:0000256" key="1">
    <source>
        <dbReference type="SAM" id="MobiDB-lite"/>
    </source>
</evidence>
<organism evidence="2 3">
    <name type="scientific">Canna indica</name>
    <name type="common">Indian-shot</name>
    <dbReference type="NCBI Taxonomy" id="4628"/>
    <lineage>
        <taxon>Eukaryota</taxon>
        <taxon>Viridiplantae</taxon>
        <taxon>Streptophyta</taxon>
        <taxon>Embryophyta</taxon>
        <taxon>Tracheophyta</taxon>
        <taxon>Spermatophyta</taxon>
        <taxon>Magnoliopsida</taxon>
        <taxon>Liliopsida</taxon>
        <taxon>Zingiberales</taxon>
        <taxon>Cannaceae</taxon>
        <taxon>Canna</taxon>
    </lineage>
</organism>
<dbReference type="EMBL" id="CP136898">
    <property type="protein sequence ID" value="WOL19292.1"/>
    <property type="molecule type" value="Genomic_DNA"/>
</dbReference>
<evidence type="ECO:0000313" key="2">
    <source>
        <dbReference type="EMBL" id="WOL19292.1"/>
    </source>
</evidence>
<dbReference type="PANTHER" id="PTHR33401:SF2">
    <property type="entry name" value="OS03G0138400 PROTEIN"/>
    <property type="match status" value="1"/>
</dbReference>
<keyword evidence="3" id="KW-1185">Reference proteome</keyword>
<gene>
    <name evidence="2" type="ORF">Cni_G28090</name>
</gene>